<evidence type="ECO:0000256" key="7">
    <source>
        <dbReference type="ARBA" id="ARBA00022692"/>
    </source>
</evidence>
<evidence type="ECO:0000256" key="1">
    <source>
        <dbReference type="ARBA" id="ARBA00000085"/>
    </source>
</evidence>
<comment type="function">
    <text evidence="15">Member of the two-component regulatory system HssS/HssR involved in intracellular heme homeostasis and tempering of staphylococcal virulence. HssS functions as a heme sensor histidine kinase which is autophosphorylated at a histidine residue and transfers its phosphate group to an aspartate residue of HssR. HssR/HssS activates the expression of hrtAB, an efflux pump, in response to extracellular heme, hemin, hemoglobin or blood.</text>
</comment>
<dbReference type="SMART" id="SM00388">
    <property type="entry name" value="HisKA"/>
    <property type="match status" value="1"/>
</dbReference>
<organism evidence="20 21">
    <name type="scientific">Bacillus aerolatus</name>
    <dbReference type="NCBI Taxonomy" id="2653354"/>
    <lineage>
        <taxon>Bacteria</taxon>
        <taxon>Bacillati</taxon>
        <taxon>Bacillota</taxon>
        <taxon>Bacilli</taxon>
        <taxon>Bacillales</taxon>
        <taxon>Bacillaceae</taxon>
        <taxon>Bacillus</taxon>
    </lineage>
</organism>
<dbReference type="GO" id="GO:0005886">
    <property type="term" value="C:plasma membrane"/>
    <property type="evidence" value="ECO:0007669"/>
    <property type="project" value="UniProtKB-SubCell"/>
</dbReference>
<evidence type="ECO:0000256" key="5">
    <source>
        <dbReference type="ARBA" id="ARBA00022553"/>
    </source>
</evidence>
<dbReference type="FunFam" id="3.30.565.10:FF:000006">
    <property type="entry name" value="Sensor histidine kinase WalK"/>
    <property type="match status" value="1"/>
</dbReference>
<keyword evidence="9" id="KW-0418">Kinase</keyword>
<evidence type="ECO:0000256" key="12">
    <source>
        <dbReference type="ARBA" id="ARBA00023012"/>
    </source>
</evidence>
<evidence type="ECO:0000313" key="20">
    <source>
        <dbReference type="EMBL" id="KAB7704699.1"/>
    </source>
</evidence>
<keyword evidence="13" id="KW-0843">Virulence</keyword>
<evidence type="ECO:0000256" key="2">
    <source>
        <dbReference type="ARBA" id="ARBA00004651"/>
    </source>
</evidence>
<dbReference type="Proteomes" id="UP000429595">
    <property type="component" value="Unassembled WGS sequence"/>
</dbReference>
<dbReference type="Pfam" id="PF02518">
    <property type="entry name" value="HATPase_c"/>
    <property type="match status" value="1"/>
</dbReference>
<gene>
    <name evidence="20" type="ORF">F9802_16085</name>
</gene>
<evidence type="ECO:0000256" key="16">
    <source>
        <dbReference type="ARBA" id="ARBA00040841"/>
    </source>
</evidence>
<dbReference type="CDD" id="cd00075">
    <property type="entry name" value="HATPase"/>
    <property type="match status" value="1"/>
</dbReference>
<dbReference type="PANTHER" id="PTHR45528:SF11">
    <property type="entry name" value="HISTIDINE KINASE"/>
    <property type="match status" value="1"/>
</dbReference>
<dbReference type="CDD" id="cd00082">
    <property type="entry name" value="HisKA"/>
    <property type="match status" value="1"/>
</dbReference>
<keyword evidence="8" id="KW-0547">Nucleotide-binding</keyword>
<protein>
    <recommendedName>
        <fullName evidence="16">Heme sensor protein HssS</fullName>
        <ecNumber evidence="3">2.7.13.3</ecNumber>
    </recommendedName>
</protein>
<dbReference type="InterPro" id="IPR003594">
    <property type="entry name" value="HATPase_dom"/>
</dbReference>
<dbReference type="GO" id="GO:0000155">
    <property type="term" value="F:phosphorelay sensor kinase activity"/>
    <property type="evidence" value="ECO:0007669"/>
    <property type="project" value="InterPro"/>
</dbReference>
<dbReference type="AlphaFoldDB" id="A0A6I1FBT8"/>
<dbReference type="SUPFAM" id="SSF55874">
    <property type="entry name" value="ATPase domain of HSP90 chaperone/DNA topoisomerase II/histidine kinase"/>
    <property type="match status" value="1"/>
</dbReference>
<dbReference type="GO" id="GO:0005524">
    <property type="term" value="F:ATP binding"/>
    <property type="evidence" value="ECO:0007669"/>
    <property type="project" value="UniProtKB-KW"/>
</dbReference>
<dbReference type="FunFam" id="1.10.287.130:FF:000001">
    <property type="entry name" value="Two-component sensor histidine kinase"/>
    <property type="match status" value="1"/>
</dbReference>
<evidence type="ECO:0000256" key="3">
    <source>
        <dbReference type="ARBA" id="ARBA00012438"/>
    </source>
</evidence>
<keyword evidence="6" id="KW-0808">Transferase</keyword>
<feature type="transmembrane region" description="Helical" evidence="17">
    <location>
        <begin position="7"/>
        <end position="31"/>
    </location>
</feature>
<keyword evidence="5" id="KW-0597">Phosphoprotein</keyword>
<keyword evidence="14 17" id="KW-0472">Membrane</keyword>
<dbReference type="Gene3D" id="6.10.340.10">
    <property type="match status" value="1"/>
</dbReference>
<dbReference type="InterPro" id="IPR005467">
    <property type="entry name" value="His_kinase_dom"/>
</dbReference>
<dbReference type="EC" id="2.7.13.3" evidence="3"/>
<keyword evidence="7 17" id="KW-0812">Transmembrane</keyword>
<evidence type="ECO:0000256" key="6">
    <source>
        <dbReference type="ARBA" id="ARBA00022679"/>
    </source>
</evidence>
<keyword evidence="21" id="KW-1185">Reference proteome</keyword>
<feature type="domain" description="HAMP" evidence="19">
    <location>
        <begin position="185"/>
        <end position="237"/>
    </location>
</feature>
<comment type="subcellular location">
    <subcellularLocation>
        <location evidence="2">Cell membrane</location>
        <topology evidence="2">Multi-pass membrane protein</topology>
    </subcellularLocation>
</comment>
<evidence type="ECO:0000256" key="9">
    <source>
        <dbReference type="ARBA" id="ARBA00022777"/>
    </source>
</evidence>
<evidence type="ECO:0000256" key="15">
    <source>
        <dbReference type="ARBA" id="ARBA00037219"/>
    </source>
</evidence>
<dbReference type="SMART" id="SM00387">
    <property type="entry name" value="HATPase_c"/>
    <property type="match status" value="1"/>
</dbReference>
<name>A0A6I1FBT8_9BACI</name>
<comment type="caution">
    <text evidence="20">The sequence shown here is derived from an EMBL/GenBank/DDBJ whole genome shotgun (WGS) entry which is preliminary data.</text>
</comment>
<dbReference type="Pfam" id="PF00512">
    <property type="entry name" value="HisKA"/>
    <property type="match status" value="1"/>
</dbReference>
<feature type="transmembrane region" description="Helical" evidence="17">
    <location>
        <begin position="164"/>
        <end position="188"/>
    </location>
</feature>
<evidence type="ECO:0000256" key="14">
    <source>
        <dbReference type="ARBA" id="ARBA00023136"/>
    </source>
</evidence>
<dbReference type="InterPro" id="IPR003661">
    <property type="entry name" value="HisK_dim/P_dom"/>
</dbReference>
<keyword evidence="10" id="KW-0067">ATP-binding</keyword>
<dbReference type="PRINTS" id="PR00344">
    <property type="entry name" value="BCTRLSENSOR"/>
</dbReference>
<dbReference type="InterPro" id="IPR004358">
    <property type="entry name" value="Sig_transdc_His_kin-like_C"/>
</dbReference>
<dbReference type="PROSITE" id="PS50109">
    <property type="entry name" value="HIS_KIN"/>
    <property type="match status" value="1"/>
</dbReference>
<dbReference type="PANTHER" id="PTHR45528">
    <property type="entry name" value="SENSOR HISTIDINE KINASE CPXA"/>
    <property type="match status" value="1"/>
</dbReference>
<feature type="domain" description="Histidine kinase" evidence="18">
    <location>
        <begin position="245"/>
        <end position="459"/>
    </location>
</feature>
<dbReference type="Gene3D" id="1.10.287.130">
    <property type="match status" value="1"/>
</dbReference>
<dbReference type="EMBL" id="WEIO01000011">
    <property type="protein sequence ID" value="KAB7704699.1"/>
    <property type="molecule type" value="Genomic_DNA"/>
</dbReference>
<evidence type="ECO:0000256" key="10">
    <source>
        <dbReference type="ARBA" id="ARBA00022840"/>
    </source>
</evidence>
<dbReference type="RefSeq" id="WP_152153784.1">
    <property type="nucleotide sequence ID" value="NZ_WEIO01000011.1"/>
</dbReference>
<dbReference type="InterPro" id="IPR036890">
    <property type="entry name" value="HATPase_C_sf"/>
</dbReference>
<evidence type="ECO:0000259" key="19">
    <source>
        <dbReference type="PROSITE" id="PS50885"/>
    </source>
</evidence>
<dbReference type="Gene3D" id="3.30.565.10">
    <property type="entry name" value="Histidine kinase-like ATPase, C-terminal domain"/>
    <property type="match status" value="1"/>
</dbReference>
<evidence type="ECO:0000256" key="13">
    <source>
        <dbReference type="ARBA" id="ARBA00023026"/>
    </source>
</evidence>
<dbReference type="SUPFAM" id="SSF158472">
    <property type="entry name" value="HAMP domain-like"/>
    <property type="match status" value="1"/>
</dbReference>
<keyword evidence="11 17" id="KW-1133">Transmembrane helix</keyword>
<dbReference type="PROSITE" id="PS50885">
    <property type="entry name" value="HAMP"/>
    <property type="match status" value="1"/>
</dbReference>
<evidence type="ECO:0000313" key="21">
    <source>
        <dbReference type="Proteomes" id="UP000429595"/>
    </source>
</evidence>
<proteinExistence type="predicted"/>
<evidence type="ECO:0000256" key="4">
    <source>
        <dbReference type="ARBA" id="ARBA00022475"/>
    </source>
</evidence>
<dbReference type="InterPro" id="IPR003660">
    <property type="entry name" value="HAMP_dom"/>
</dbReference>
<dbReference type="SUPFAM" id="SSF47384">
    <property type="entry name" value="Homodimeric domain of signal transducing histidine kinase"/>
    <property type="match status" value="1"/>
</dbReference>
<dbReference type="InterPro" id="IPR050398">
    <property type="entry name" value="HssS/ArlS-like"/>
</dbReference>
<reference evidence="20 21" key="1">
    <citation type="submission" date="2019-10" db="EMBL/GenBank/DDBJ databases">
        <title>Bacillus aerolatum sp. nov., isolated from bioaerosol of sport playgrounds.</title>
        <authorList>
            <person name="Chen P."/>
            <person name="Zhang G."/>
        </authorList>
    </citation>
    <scope>NUCLEOTIDE SEQUENCE [LARGE SCALE GENOMIC DNA]</scope>
    <source>
        <strain evidence="20 21">CX253</strain>
    </source>
</reference>
<dbReference type="CDD" id="cd06225">
    <property type="entry name" value="HAMP"/>
    <property type="match status" value="1"/>
</dbReference>
<evidence type="ECO:0000256" key="17">
    <source>
        <dbReference type="SAM" id="Phobius"/>
    </source>
</evidence>
<sequence>MKSIYSKFVLTTIAIILASTLIGFFVANTYYHQVMKPLNDEKNLKVAQQITSYIEAQQQLDLEKYLVNIASIGYQLYLIDETGRDRFFGAEFKNNQLLEKVKSDVLAGNYYHGMKEFPRETFVTGFFANELRNTIGAPFKHENKQYAIFLRPDIKLLFNEVHTLLGWMIVIMLISSISLVVISSKFLVQPIAKLTSATKKIQEGNFNIALDINRQDEIGRLAKNFEEMSSKLRQLDEMRTEFVSNVSHDFQSPLLNIQGYAHLLEQEHLSQQDKAAYIGIILQETTRLSLLTKQLLLLTSLEKEESYSKAKIFDLMKQLKELVHKYMWLLDEKKVTLTYTIPPVQFYGDPALLYNVWENLLTNAIKYNRENGEIRLTVCDEENQLQVIITDTGIGMKEEEKNRIFERFYRADLSRTRSIEGTGLGLSIVYKVVSLHQGTISVVSEWQAGTTFIVTLPKL</sequence>
<evidence type="ECO:0000256" key="11">
    <source>
        <dbReference type="ARBA" id="ARBA00022989"/>
    </source>
</evidence>
<evidence type="ECO:0000259" key="18">
    <source>
        <dbReference type="PROSITE" id="PS50109"/>
    </source>
</evidence>
<keyword evidence="4" id="KW-1003">Cell membrane</keyword>
<comment type="catalytic activity">
    <reaction evidence="1">
        <text>ATP + protein L-histidine = ADP + protein N-phospho-L-histidine.</text>
        <dbReference type="EC" id="2.7.13.3"/>
    </reaction>
</comment>
<accession>A0A6I1FBT8</accession>
<evidence type="ECO:0000256" key="8">
    <source>
        <dbReference type="ARBA" id="ARBA00022741"/>
    </source>
</evidence>
<dbReference type="SMART" id="SM00304">
    <property type="entry name" value="HAMP"/>
    <property type="match status" value="1"/>
</dbReference>
<dbReference type="Pfam" id="PF00672">
    <property type="entry name" value="HAMP"/>
    <property type="match status" value="1"/>
</dbReference>
<dbReference type="InterPro" id="IPR036097">
    <property type="entry name" value="HisK_dim/P_sf"/>
</dbReference>
<keyword evidence="12" id="KW-0902">Two-component regulatory system</keyword>